<dbReference type="EMBL" id="BMMM01000014">
    <property type="protein sequence ID" value="GGN81602.1"/>
    <property type="molecule type" value="Genomic_DNA"/>
</dbReference>
<evidence type="ECO:0000313" key="2">
    <source>
        <dbReference type="Proteomes" id="UP000600365"/>
    </source>
</evidence>
<reference evidence="1 2" key="1">
    <citation type="journal article" date="2014" name="Int. J. Syst. Evol. Microbiol.">
        <title>Complete genome sequence of Corynebacterium casei LMG S-19264T (=DSM 44701T), isolated from a smear-ripened cheese.</title>
        <authorList>
            <consortium name="US DOE Joint Genome Institute (JGI-PGF)"/>
            <person name="Walter F."/>
            <person name="Albersmeier A."/>
            <person name="Kalinowski J."/>
            <person name="Ruckert C."/>
        </authorList>
    </citation>
    <scope>NUCLEOTIDE SEQUENCE [LARGE SCALE GENOMIC DNA]</scope>
    <source>
        <strain evidence="1 2">CGMCC 4.7111</strain>
    </source>
</reference>
<name>A0A918D8B8_9ACTN</name>
<proteinExistence type="predicted"/>
<keyword evidence="2" id="KW-1185">Reference proteome</keyword>
<organism evidence="1 2">
    <name type="scientific">Streptomyces albiflavescens</name>
    <dbReference type="NCBI Taxonomy" id="1623582"/>
    <lineage>
        <taxon>Bacteria</taxon>
        <taxon>Bacillati</taxon>
        <taxon>Actinomycetota</taxon>
        <taxon>Actinomycetes</taxon>
        <taxon>Kitasatosporales</taxon>
        <taxon>Streptomycetaceae</taxon>
        <taxon>Streptomyces</taxon>
    </lineage>
</organism>
<gene>
    <name evidence="1" type="ORF">GCM10011579_068380</name>
</gene>
<protein>
    <submittedName>
        <fullName evidence="1">Uncharacterized protein</fullName>
    </submittedName>
</protein>
<comment type="caution">
    <text evidence="1">The sequence shown here is derived from an EMBL/GenBank/DDBJ whole genome shotgun (WGS) entry which is preliminary data.</text>
</comment>
<accession>A0A918D8B8</accession>
<dbReference type="AlphaFoldDB" id="A0A918D8B8"/>
<dbReference type="Proteomes" id="UP000600365">
    <property type="component" value="Unassembled WGS sequence"/>
</dbReference>
<evidence type="ECO:0000313" key="1">
    <source>
        <dbReference type="EMBL" id="GGN81602.1"/>
    </source>
</evidence>
<sequence length="75" mass="7825">MHCGAARAACRSHVSDPPVKGLRRLHHSEAFSLQPGDGVLEAAAELGWLEGFSEVIQMSNAGDGLGVVLSPTVTE</sequence>